<evidence type="ECO:0000256" key="1">
    <source>
        <dbReference type="SAM" id="MobiDB-lite"/>
    </source>
</evidence>
<evidence type="ECO:0000313" key="3">
    <source>
        <dbReference type="Proteomes" id="UP001158297"/>
    </source>
</evidence>
<sequence>MFQLVEPTQVTITNANPRRELHGEEKVRAIDLAFILKGDNKLLDLIQAGLREHHFCNHAADAQQESLLPDELIPLPNLRQPNLPTTYHYQKGLKLRGYRFVWDFGTQDDYVDFQDAVLANLQYEIFEGGSVEVKGTIQYNGEELQDNILYGELSGLASEEPIYIKLLAPATAQVAKKGYRAGKPDTQPAPGKDPNQRELDEDGQSPEAAFAAAAMGQVWSRGCDEEKFDSIDDLLEATGAESPLQVGEELDLVTESGLLLIIKITALDEETDKASFEIVSQLPIEQEAT</sequence>
<protein>
    <submittedName>
        <fullName evidence="2">Uncharacterized protein</fullName>
    </submittedName>
</protein>
<dbReference type="AlphaFoldDB" id="A0AA42HSE0"/>
<comment type="caution">
    <text evidence="2">The sequence shown here is derived from an EMBL/GenBank/DDBJ whole genome shotgun (WGS) entry which is preliminary data.</text>
</comment>
<feature type="region of interest" description="Disordered" evidence="1">
    <location>
        <begin position="178"/>
        <end position="203"/>
    </location>
</feature>
<dbReference type="Proteomes" id="UP001158297">
    <property type="component" value="Unassembled WGS sequence"/>
</dbReference>
<name>A0AA42HSE0_9BURK</name>
<organism evidence="2 3">
    <name type="scientific">Comamonas aquatica</name>
    <dbReference type="NCBI Taxonomy" id="225991"/>
    <lineage>
        <taxon>Bacteria</taxon>
        <taxon>Pseudomonadati</taxon>
        <taxon>Pseudomonadota</taxon>
        <taxon>Betaproteobacteria</taxon>
        <taxon>Burkholderiales</taxon>
        <taxon>Comamonadaceae</taxon>
        <taxon>Comamonas</taxon>
    </lineage>
</organism>
<evidence type="ECO:0000313" key="2">
    <source>
        <dbReference type="EMBL" id="MDH0363434.1"/>
    </source>
</evidence>
<gene>
    <name evidence="2" type="ORF">N7330_10295</name>
</gene>
<proteinExistence type="predicted"/>
<reference evidence="2" key="1">
    <citation type="submission" date="2022-09" db="EMBL/GenBank/DDBJ databases">
        <title>Intensive care unit water sources are persistently colonized with multi-drug resistant bacteria and are the site of extensive horizontal gene transfer of antibiotic resistance genes.</title>
        <authorList>
            <person name="Diorio-Toth L."/>
        </authorList>
    </citation>
    <scope>NUCLEOTIDE SEQUENCE</scope>
    <source>
        <strain evidence="2">GD04130</strain>
    </source>
</reference>
<dbReference type="RefSeq" id="WP_279860112.1">
    <property type="nucleotide sequence ID" value="NZ_JAODZU010000010.1"/>
</dbReference>
<dbReference type="EMBL" id="JAODZU010000010">
    <property type="protein sequence ID" value="MDH0363434.1"/>
    <property type="molecule type" value="Genomic_DNA"/>
</dbReference>
<accession>A0AA42HSE0</accession>